<dbReference type="AlphaFoldDB" id="A0A182UDE2"/>
<evidence type="ECO:0000313" key="2">
    <source>
        <dbReference type="Proteomes" id="UP000075902"/>
    </source>
</evidence>
<dbReference type="VEuPathDB" id="VectorBase:AMEC018379"/>
<proteinExistence type="predicted"/>
<keyword evidence="2" id="KW-1185">Reference proteome</keyword>
<evidence type="ECO:0000313" key="1">
    <source>
        <dbReference type="EnsemblMetazoa" id="AMEC018379-PA"/>
    </source>
</evidence>
<reference evidence="2" key="1">
    <citation type="submission" date="2014-01" db="EMBL/GenBank/DDBJ databases">
        <title>The Genome Sequence of Anopheles melas CM1001059_A (V2).</title>
        <authorList>
            <consortium name="The Broad Institute Genomics Platform"/>
            <person name="Neafsey D.E."/>
            <person name="Besansky N."/>
            <person name="Howell P."/>
            <person name="Walton C."/>
            <person name="Young S.K."/>
            <person name="Zeng Q."/>
            <person name="Gargeya S."/>
            <person name="Fitzgerald M."/>
            <person name="Haas B."/>
            <person name="Abouelleil A."/>
            <person name="Allen A.W."/>
            <person name="Alvarado L."/>
            <person name="Arachchi H.M."/>
            <person name="Berlin A.M."/>
            <person name="Chapman S.B."/>
            <person name="Gainer-Dewar J."/>
            <person name="Goldberg J."/>
            <person name="Griggs A."/>
            <person name="Gujja S."/>
            <person name="Hansen M."/>
            <person name="Howarth C."/>
            <person name="Imamovic A."/>
            <person name="Ireland A."/>
            <person name="Larimer J."/>
            <person name="McCowan C."/>
            <person name="Murphy C."/>
            <person name="Pearson M."/>
            <person name="Poon T.W."/>
            <person name="Priest M."/>
            <person name="Roberts A."/>
            <person name="Saif S."/>
            <person name="Shea T."/>
            <person name="Sisk P."/>
            <person name="Sykes S."/>
            <person name="Wortman J."/>
            <person name="Nusbaum C."/>
            <person name="Birren B."/>
        </authorList>
    </citation>
    <scope>NUCLEOTIDE SEQUENCE [LARGE SCALE GENOMIC DNA]</scope>
    <source>
        <strain evidence="2">CM1001059</strain>
    </source>
</reference>
<protein>
    <submittedName>
        <fullName evidence="1">Uncharacterized protein</fullName>
    </submittedName>
</protein>
<reference evidence="1" key="2">
    <citation type="submission" date="2020-05" db="UniProtKB">
        <authorList>
            <consortium name="EnsemblMetazoa"/>
        </authorList>
    </citation>
    <scope>IDENTIFICATION</scope>
    <source>
        <strain evidence="1">CM1001059</strain>
    </source>
</reference>
<sequence length="144" mass="15427">MAVRFESPPDIAYGMADPASGICPIVIGMFSFMRLVEACGFTTSASSYSTATIRLCVVSVDGTGPTTNDSTNRASFSPSIDGILRTSSTSYWTFDSSFGICVWPMTRVWLVNFSIFCHLISITLTVTLLEFCTNTSSSIVSPGA</sequence>
<dbReference type="EnsemblMetazoa" id="AMEC018379-RA">
    <property type="protein sequence ID" value="AMEC018379-PA"/>
    <property type="gene ID" value="AMEC018379"/>
</dbReference>
<accession>A0A182UDE2</accession>
<dbReference type="Proteomes" id="UP000075902">
    <property type="component" value="Unassembled WGS sequence"/>
</dbReference>
<organism evidence="1 2">
    <name type="scientific">Anopheles melas</name>
    <dbReference type="NCBI Taxonomy" id="34690"/>
    <lineage>
        <taxon>Eukaryota</taxon>
        <taxon>Metazoa</taxon>
        <taxon>Ecdysozoa</taxon>
        <taxon>Arthropoda</taxon>
        <taxon>Hexapoda</taxon>
        <taxon>Insecta</taxon>
        <taxon>Pterygota</taxon>
        <taxon>Neoptera</taxon>
        <taxon>Endopterygota</taxon>
        <taxon>Diptera</taxon>
        <taxon>Nematocera</taxon>
        <taxon>Culicoidea</taxon>
        <taxon>Culicidae</taxon>
        <taxon>Anophelinae</taxon>
        <taxon>Anopheles</taxon>
    </lineage>
</organism>
<name>A0A182UDE2_9DIPT</name>